<evidence type="ECO:0000256" key="2">
    <source>
        <dbReference type="ARBA" id="ARBA00022676"/>
    </source>
</evidence>
<keyword evidence="2" id="KW-0328">Glycosyltransferase</keyword>
<dbReference type="SUPFAM" id="SSF53448">
    <property type="entry name" value="Nucleotide-diphospho-sugar transferases"/>
    <property type="match status" value="1"/>
</dbReference>
<dbReference type="GO" id="GO:0016757">
    <property type="term" value="F:glycosyltransferase activity"/>
    <property type="evidence" value="ECO:0007669"/>
    <property type="project" value="UniProtKB-KW"/>
</dbReference>
<dbReference type="PANTHER" id="PTHR43179:SF12">
    <property type="entry name" value="GALACTOFURANOSYLTRANSFERASE GLFT2"/>
    <property type="match status" value="1"/>
</dbReference>
<feature type="domain" description="Glycosyltransferase 2-like" evidence="4">
    <location>
        <begin position="8"/>
        <end position="118"/>
    </location>
</feature>
<dbReference type="AlphaFoldDB" id="A0A1F5YVT4"/>
<reference evidence="5 6" key="1">
    <citation type="journal article" date="2016" name="Nat. Commun.">
        <title>Thousands of microbial genomes shed light on interconnected biogeochemical processes in an aquifer system.</title>
        <authorList>
            <person name="Anantharaman K."/>
            <person name="Brown C.T."/>
            <person name="Hug L.A."/>
            <person name="Sharon I."/>
            <person name="Castelle C.J."/>
            <person name="Probst A.J."/>
            <person name="Thomas B.C."/>
            <person name="Singh A."/>
            <person name="Wilkins M.J."/>
            <person name="Karaoz U."/>
            <person name="Brodie E.L."/>
            <person name="Williams K.H."/>
            <person name="Hubbard S.S."/>
            <person name="Banfield J.F."/>
        </authorList>
    </citation>
    <scope>NUCLEOTIDE SEQUENCE [LARGE SCALE GENOMIC DNA]</scope>
</reference>
<dbReference type="Pfam" id="PF00535">
    <property type="entry name" value="Glycos_transf_2"/>
    <property type="match status" value="1"/>
</dbReference>
<dbReference type="PANTHER" id="PTHR43179">
    <property type="entry name" value="RHAMNOSYLTRANSFERASE WBBL"/>
    <property type="match status" value="1"/>
</dbReference>
<gene>
    <name evidence="5" type="ORF">A2Z33_04130</name>
</gene>
<accession>A0A1F5YVT4</accession>
<comment type="similarity">
    <text evidence="1">Belongs to the glycosyltransferase 2 family.</text>
</comment>
<organism evidence="5 6">
    <name type="scientific">Candidatus Gottesmanbacteria bacterium RBG_16_52_11</name>
    <dbReference type="NCBI Taxonomy" id="1798374"/>
    <lineage>
        <taxon>Bacteria</taxon>
        <taxon>Candidatus Gottesmaniibacteriota</taxon>
    </lineage>
</organism>
<proteinExistence type="inferred from homology"/>
<dbReference type="Gene3D" id="3.90.550.10">
    <property type="entry name" value="Spore Coat Polysaccharide Biosynthesis Protein SpsA, Chain A"/>
    <property type="match status" value="1"/>
</dbReference>
<keyword evidence="3" id="KW-0808">Transferase</keyword>
<dbReference type="STRING" id="1798374.A2Z33_04130"/>
<comment type="caution">
    <text evidence="5">The sequence shown here is derived from an EMBL/GenBank/DDBJ whole genome shotgun (WGS) entry which is preliminary data.</text>
</comment>
<evidence type="ECO:0000313" key="6">
    <source>
        <dbReference type="Proteomes" id="UP000178448"/>
    </source>
</evidence>
<dbReference type="EMBL" id="MFJD01000004">
    <property type="protein sequence ID" value="OGG04310.1"/>
    <property type="molecule type" value="Genomic_DNA"/>
</dbReference>
<dbReference type="Proteomes" id="UP000178448">
    <property type="component" value="Unassembled WGS sequence"/>
</dbReference>
<dbReference type="InterPro" id="IPR001173">
    <property type="entry name" value="Glyco_trans_2-like"/>
</dbReference>
<evidence type="ECO:0000259" key="4">
    <source>
        <dbReference type="Pfam" id="PF00535"/>
    </source>
</evidence>
<dbReference type="InterPro" id="IPR029044">
    <property type="entry name" value="Nucleotide-diphossugar_trans"/>
</dbReference>
<sequence>MDRPHVDILIISFDNISDTRECLDSVLRTVYPDFTVHVVDNGSDNAGFRQLKQEFPDPRLRFTRNRDNPGFAVTNNRLLSRVGGPLAVLLNNDTTVDPKWLTHLVRRMMSDTILIACQPKIRSYYHRSYFDYAGGGGGYIDALGYPYVRGRVGFVLEKDTGQYDDPAGIQWASGSAMMVRIRDFARVGKLEETFFMYQEEIDWCWRALRLGYRIGFTPESVVYHKGAQAAKHNLDRRTYLVHRNNLLMVARNAPVTALIWIIPVRIVLDLAAAAYYLGKGHAGFVGSVVAAYAAFLRRLPGVIASRKSSGITERKIRFRPLSMYLAYFLLGRRRYSELVGLRQRNTSQLIAYTIY</sequence>
<evidence type="ECO:0000313" key="5">
    <source>
        <dbReference type="EMBL" id="OGG04310.1"/>
    </source>
</evidence>
<evidence type="ECO:0000256" key="3">
    <source>
        <dbReference type="ARBA" id="ARBA00022679"/>
    </source>
</evidence>
<protein>
    <recommendedName>
        <fullName evidence="4">Glycosyltransferase 2-like domain-containing protein</fullName>
    </recommendedName>
</protein>
<dbReference type="CDD" id="cd04186">
    <property type="entry name" value="GT_2_like_c"/>
    <property type="match status" value="1"/>
</dbReference>
<name>A0A1F5YVT4_9BACT</name>
<evidence type="ECO:0000256" key="1">
    <source>
        <dbReference type="ARBA" id="ARBA00006739"/>
    </source>
</evidence>